<sequence>DVGFITRNSRITSDLTSQINNELGGFSFKNRVEKVMSVSTTVREKSVKCRCRMLMQTEFLNN</sequence>
<feature type="non-terminal residue" evidence="1">
    <location>
        <position position="62"/>
    </location>
</feature>
<keyword evidence="2" id="KW-1185">Reference proteome</keyword>
<accession>A0AAD8EQ43</accession>
<name>A0AAD8EQ43_DIPPU</name>
<dbReference type="Proteomes" id="UP001233999">
    <property type="component" value="Unassembled WGS sequence"/>
</dbReference>
<reference evidence="1" key="2">
    <citation type="submission" date="2023-05" db="EMBL/GenBank/DDBJ databases">
        <authorList>
            <person name="Fouks B."/>
        </authorList>
    </citation>
    <scope>NUCLEOTIDE SEQUENCE</scope>
    <source>
        <strain evidence="1">Stay&amp;Tobe</strain>
        <tissue evidence="1">Testes</tissue>
    </source>
</reference>
<gene>
    <name evidence="1" type="ORF">L9F63_010979</name>
</gene>
<dbReference type="AlphaFoldDB" id="A0AAD8EQ43"/>
<organism evidence="1 2">
    <name type="scientific">Diploptera punctata</name>
    <name type="common">Pacific beetle cockroach</name>
    <dbReference type="NCBI Taxonomy" id="6984"/>
    <lineage>
        <taxon>Eukaryota</taxon>
        <taxon>Metazoa</taxon>
        <taxon>Ecdysozoa</taxon>
        <taxon>Arthropoda</taxon>
        <taxon>Hexapoda</taxon>
        <taxon>Insecta</taxon>
        <taxon>Pterygota</taxon>
        <taxon>Neoptera</taxon>
        <taxon>Polyneoptera</taxon>
        <taxon>Dictyoptera</taxon>
        <taxon>Blattodea</taxon>
        <taxon>Blaberoidea</taxon>
        <taxon>Blaberidae</taxon>
        <taxon>Diplopterinae</taxon>
        <taxon>Diploptera</taxon>
    </lineage>
</organism>
<protein>
    <submittedName>
        <fullName evidence="1">Uncharacterized protein</fullName>
    </submittedName>
</protein>
<evidence type="ECO:0000313" key="2">
    <source>
        <dbReference type="Proteomes" id="UP001233999"/>
    </source>
</evidence>
<evidence type="ECO:0000313" key="1">
    <source>
        <dbReference type="EMBL" id="KAJ9598301.1"/>
    </source>
</evidence>
<feature type="non-terminal residue" evidence="1">
    <location>
        <position position="1"/>
    </location>
</feature>
<proteinExistence type="predicted"/>
<reference evidence="1" key="1">
    <citation type="journal article" date="2023" name="IScience">
        <title>Live-bearing cockroach genome reveals convergent evolutionary mechanisms linked to viviparity in insects and beyond.</title>
        <authorList>
            <person name="Fouks B."/>
            <person name="Harrison M.C."/>
            <person name="Mikhailova A.A."/>
            <person name="Marchal E."/>
            <person name="English S."/>
            <person name="Carruthers M."/>
            <person name="Jennings E.C."/>
            <person name="Chiamaka E.L."/>
            <person name="Frigard R.A."/>
            <person name="Pippel M."/>
            <person name="Attardo G.M."/>
            <person name="Benoit J.B."/>
            <person name="Bornberg-Bauer E."/>
            <person name="Tobe S.S."/>
        </authorList>
    </citation>
    <scope>NUCLEOTIDE SEQUENCE</scope>
    <source>
        <strain evidence="1">Stay&amp;Tobe</strain>
    </source>
</reference>
<comment type="caution">
    <text evidence="1">The sequence shown here is derived from an EMBL/GenBank/DDBJ whole genome shotgun (WGS) entry which is preliminary data.</text>
</comment>
<dbReference type="EMBL" id="JASPKZ010001229">
    <property type="protein sequence ID" value="KAJ9598301.1"/>
    <property type="molecule type" value="Genomic_DNA"/>
</dbReference>